<dbReference type="AlphaFoldDB" id="A0A8H5B2I9"/>
<name>A0A8H5B2I9_9AGAR</name>
<accession>A0A8H5B2I9</accession>
<evidence type="ECO:0000313" key="1">
    <source>
        <dbReference type="EMBL" id="KAF5315456.1"/>
    </source>
</evidence>
<reference evidence="1 2" key="1">
    <citation type="journal article" date="2020" name="ISME J.">
        <title>Uncovering the hidden diversity of litter-decomposition mechanisms in mushroom-forming fungi.</title>
        <authorList>
            <person name="Floudas D."/>
            <person name="Bentzer J."/>
            <person name="Ahren D."/>
            <person name="Johansson T."/>
            <person name="Persson P."/>
            <person name="Tunlid A."/>
        </authorList>
    </citation>
    <scope>NUCLEOTIDE SEQUENCE [LARGE SCALE GENOMIC DNA]</scope>
    <source>
        <strain evidence="1 2">CBS 101986</strain>
    </source>
</reference>
<evidence type="ECO:0000313" key="2">
    <source>
        <dbReference type="Proteomes" id="UP000567179"/>
    </source>
</evidence>
<keyword evidence="2" id="KW-1185">Reference proteome</keyword>
<gene>
    <name evidence="1" type="ORF">D9619_007594</name>
</gene>
<dbReference type="EMBL" id="JAACJJ010000043">
    <property type="protein sequence ID" value="KAF5315456.1"/>
    <property type="molecule type" value="Genomic_DNA"/>
</dbReference>
<organism evidence="1 2">
    <name type="scientific">Psilocybe cf. subviscida</name>
    <dbReference type="NCBI Taxonomy" id="2480587"/>
    <lineage>
        <taxon>Eukaryota</taxon>
        <taxon>Fungi</taxon>
        <taxon>Dikarya</taxon>
        <taxon>Basidiomycota</taxon>
        <taxon>Agaricomycotina</taxon>
        <taxon>Agaricomycetes</taxon>
        <taxon>Agaricomycetidae</taxon>
        <taxon>Agaricales</taxon>
        <taxon>Agaricineae</taxon>
        <taxon>Strophariaceae</taxon>
        <taxon>Psilocybe</taxon>
    </lineage>
</organism>
<sequence length="192" mass="20823">MVPSLARIDGVLPLHSKGRRDVPPGYQWRNCAPFCLSPRTGHGASMPFADREKLSIVDRLFAGAAPIVARLAGLPRFDPFTLFIVCTAAHPRPPLLLAILLVSTSASAIDISSTPPLSGAILFMSLRYGVDTPLISMSQLRSRLRVFFSVLMQTKETRDVVETIHPSGYPSLPSVFGLLRIVHSSIVVHAVA</sequence>
<comment type="caution">
    <text evidence="1">The sequence shown here is derived from an EMBL/GenBank/DDBJ whole genome shotgun (WGS) entry which is preliminary data.</text>
</comment>
<dbReference type="Proteomes" id="UP000567179">
    <property type="component" value="Unassembled WGS sequence"/>
</dbReference>
<protein>
    <submittedName>
        <fullName evidence="1">Uncharacterized protein</fullName>
    </submittedName>
</protein>
<proteinExistence type="predicted"/>